<evidence type="ECO:0000313" key="3">
    <source>
        <dbReference type="Proteomes" id="UP001147747"/>
    </source>
</evidence>
<feature type="compositionally biased region" description="Polar residues" evidence="1">
    <location>
        <begin position="85"/>
        <end position="95"/>
    </location>
</feature>
<organism evidence="2 3">
    <name type="scientific">Penicillium cosmopolitanum</name>
    <dbReference type="NCBI Taxonomy" id="1131564"/>
    <lineage>
        <taxon>Eukaryota</taxon>
        <taxon>Fungi</taxon>
        <taxon>Dikarya</taxon>
        <taxon>Ascomycota</taxon>
        <taxon>Pezizomycotina</taxon>
        <taxon>Eurotiomycetes</taxon>
        <taxon>Eurotiomycetidae</taxon>
        <taxon>Eurotiales</taxon>
        <taxon>Aspergillaceae</taxon>
        <taxon>Penicillium</taxon>
    </lineage>
</organism>
<feature type="region of interest" description="Disordered" evidence="1">
    <location>
        <begin position="336"/>
        <end position="368"/>
    </location>
</feature>
<feature type="compositionally biased region" description="Polar residues" evidence="1">
    <location>
        <begin position="257"/>
        <end position="285"/>
    </location>
</feature>
<dbReference type="Proteomes" id="UP001147747">
    <property type="component" value="Unassembled WGS sequence"/>
</dbReference>
<accession>A0A9X0BA88</accession>
<evidence type="ECO:0000313" key="2">
    <source>
        <dbReference type="EMBL" id="KAJ5397472.1"/>
    </source>
</evidence>
<comment type="caution">
    <text evidence="2">The sequence shown here is derived from an EMBL/GenBank/DDBJ whole genome shotgun (WGS) entry which is preliminary data.</text>
</comment>
<feature type="region of interest" description="Disordered" evidence="1">
    <location>
        <begin position="587"/>
        <end position="629"/>
    </location>
</feature>
<sequence length="629" mass="69920">MSSNRLEGSPRRERRSGTFSLSAAFRSSPKRASVLEPILPDPPDLLPTCLERIHYPVFDPQNPNHNPAAAIALPRSPPPRRHDLQVSSSESQRQGSWLEDFPRRSIHKARSGLLAIRASLLRLSSRENTDFSEAIIQDMSSEASRRERDHVRGHGHSNSTQEDLSFGVCLFRTSTSPWATTLDGADSNLVPRVESPLSLPLVNSISAPAELESYYYNNNTDDDPEPMNDRPVSMASEEPPSYRSIAESARYHRHSNDSNPRGNTNRELGTDTSNETHGCLTQPSPSVDWDELGSPASSFRYEDMIPCQRKKVSRFQGTGSSLSSSPISVVTQSETLFSQEHLPPNRDQPKNDYCGREDLTPTPSPPSEMVTIAFPGVYQALLDQWAGEMRDKSKNIPCAPLKIPECNPVAIAQARQTDGGEAEPSGKRHSFGLHMSLRTDQGFRERPDAVYRQNQMVFSAHSHETPISPDSHNSSTPYGRTIESLYDGSEYSNYALPGSSPTNITSPSYYSNDIWSPLESPIDEELLFSPFPRNEYYMADGKTSGVYPDQDDQPPVKVESRFYGDGSIHSGRGLDRTLSDRLRELTERIPTMGGSRSMRQDPRTGLGLSESTDESSVIRATGYEARRRG</sequence>
<feature type="compositionally biased region" description="Basic and acidic residues" evidence="1">
    <location>
        <begin position="343"/>
        <end position="359"/>
    </location>
</feature>
<evidence type="ECO:0000256" key="1">
    <source>
        <dbReference type="SAM" id="MobiDB-lite"/>
    </source>
</evidence>
<gene>
    <name evidence="2" type="ORF">N7509_005585</name>
</gene>
<reference evidence="2" key="2">
    <citation type="journal article" date="2023" name="IMA Fungus">
        <title>Comparative genomic study of the Penicillium genus elucidates a diverse pangenome and 15 lateral gene transfer events.</title>
        <authorList>
            <person name="Petersen C."/>
            <person name="Sorensen T."/>
            <person name="Nielsen M.R."/>
            <person name="Sondergaard T.E."/>
            <person name="Sorensen J.L."/>
            <person name="Fitzpatrick D.A."/>
            <person name="Frisvad J.C."/>
            <person name="Nielsen K.L."/>
        </authorList>
    </citation>
    <scope>NUCLEOTIDE SEQUENCE</scope>
    <source>
        <strain evidence="2">IBT 29677</strain>
    </source>
</reference>
<proteinExistence type="predicted"/>
<dbReference type="OrthoDB" id="4185962at2759"/>
<feature type="region of interest" description="Disordered" evidence="1">
    <location>
        <begin position="1"/>
        <end position="37"/>
    </location>
</feature>
<protein>
    <submittedName>
        <fullName evidence="2">Uncharacterized protein</fullName>
    </submittedName>
</protein>
<reference evidence="2" key="1">
    <citation type="submission" date="2022-12" db="EMBL/GenBank/DDBJ databases">
        <authorList>
            <person name="Petersen C."/>
        </authorList>
    </citation>
    <scope>NUCLEOTIDE SEQUENCE</scope>
    <source>
        <strain evidence="2">IBT 29677</strain>
    </source>
</reference>
<feature type="region of interest" description="Disordered" evidence="1">
    <location>
        <begin position="215"/>
        <end position="294"/>
    </location>
</feature>
<dbReference type="EMBL" id="JAPZBU010000006">
    <property type="protein sequence ID" value="KAJ5397472.1"/>
    <property type="molecule type" value="Genomic_DNA"/>
</dbReference>
<feature type="region of interest" description="Disordered" evidence="1">
    <location>
        <begin position="60"/>
        <end position="97"/>
    </location>
</feature>
<feature type="region of interest" description="Disordered" evidence="1">
    <location>
        <begin position="140"/>
        <end position="162"/>
    </location>
</feature>
<keyword evidence="3" id="KW-1185">Reference proteome</keyword>
<dbReference type="RefSeq" id="XP_056489524.1">
    <property type="nucleotide sequence ID" value="XM_056630222.1"/>
</dbReference>
<dbReference type="GeneID" id="81369202"/>
<dbReference type="AlphaFoldDB" id="A0A9X0BA88"/>
<feature type="compositionally biased region" description="Basic and acidic residues" evidence="1">
    <location>
        <begin position="143"/>
        <end position="152"/>
    </location>
</feature>
<name>A0A9X0BA88_9EURO</name>